<organism evidence="11 12">
    <name type="scientific">Methylomusa anaerophila</name>
    <dbReference type="NCBI Taxonomy" id="1930071"/>
    <lineage>
        <taxon>Bacteria</taxon>
        <taxon>Bacillati</taxon>
        <taxon>Bacillota</taxon>
        <taxon>Negativicutes</taxon>
        <taxon>Selenomonadales</taxon>
        <taxon>Sporomusaceae</taxon>
        <taxon>Methylomusa</taxon>
    </lineage>
</organism>
<dbReference type="CDD" id="cd00082">
    <property type="entry name" value="HisKA"/>
    <property type="match status" value="1"/>
</dbReference>
<accession>A0A348AJG6</accession>
<dbReference type="InterPro" id="IPR003594">
    <property type="entry name" value="HATPase_dom"/>
</dbReference>
<dbReference type="PROSITE" id="PS50109">
    <property type="entry name" value="HIS_KIN"/>
    <property type="match status" value="1"/>
</dbReference>
<dbReference type="InterPro" id="IPR004358">
    <property type="entry name" value="Sig_transdc_His_kin-like_C"/>
</dbReference>
<feature type="transmembrane region" description="Helical" evidence="9">
    <location>
        <begin position="12"/>
        <end position="34"/>
    </location>
</feature>
<keyword evidence="8" id="KW-0902">Two-component regulatory system</keyword>
<evidence type="ECO:0000256" key="3">
    <source>
        <dbReference type="ARBA" id="ARBA00022553"/>
    </source>
</evidence>
<dbReference type="KEGG" id="mana:MAMMFC1_01885"/>
<keyword evidence="9" id="KW-0812">Transmembrane</keyword>
<dbReference type="GO" id="GO:0000155">
    <property type="term" value="F:phosphorelay sensor kinase activity"/>
    <property type="evidence" value="ECO:0007669"/>
    <property type="project" value="InterPro"/>
</dbReference>
<dbReference type="Proteomes" id="UP000276437">
    <property type="component" value="Chromosome"/>
</dbReference>
<evidence type="ECO:0000256" key="9">
    <source>
        <dbReference type="SAM" id="Phobius"/>
    </source>
</evidence>
<keyword evidence="7" id="KW-0067">ATP-binding</keyword>
<evidence type="ECO:0000313" key="12">
    <source>
        <dbReference type="Proteomes" id="UP000276437"/>
    </source>
</evidence>
<keyword evidence="6 11" id="KW-0418">Kinase</keyword>
<proteinExistence type="predicted"/>
<feature type="domain" description="Histidine kinase" evidence="10">
    <location>
        <begin position="271"/>
        <end position="476"/>
    </location>
</feature>
<keyword evidence="3" id="KW-0597">Phosphoprotein</keyword>
<sequence length="479" mass="53272">MRKFNRTTKLNIKVIGILAVFMFIFIVYSQWIAFQEKKTEFARQLATITEFLVNEMPASSFAEITVRRGAGGKPIEEQVMAVNREIQPILAKVLIPVSNVKYGIYSTHHQRLVAVGPKLEHMLLVTVDQRLAAELTNVNTPRLGQVDNSLVWYGAPILYHIRPISNNAQIIGYAVACVNLNIIQGELWQIAMINLLAGFLGLIIVIMLFQDMFFKLKQDLNLFAQAILKGGTKNFVSTISELTPVLQYISDQTEKMARLDRLNIIGEMAASIGHEVRNPLTTVRGFLQHMGNKKALDSYKEQFELMISELDRANSIITDFLSLAKNKAMDFKDLDLNKIIAEVTPMLQADALQHNCQLELDLSVVSTVCVDENSMRQLILNLVRNGIEAMPQGGTVKIATVNCGDKLMLAITDQGIGIPPEFMDKLGTPFFTTKDNGVGLGLAVCYRIVQRHGATISAVSQPGKGTNFTIEFNCNEKPA</sequence>
<dbReference type="SMART" id="SM00388">
    <property type="entry name" value="HisKA"/>
    <property type="match status" value="1"/>
</dbReference>
<evidence type="ECO:0000256" key="8">
    <source>
        <dbReference type="ARBA" id="ARBA00023012"/>
    </source>
</evidence>
<evidence type="ECO:0000259" key="10">
    <source>
        <dbReference type="PROSITE" id="PS50109"/>
    </source>
</evidence>
<reference evidence="11 12" key="1">
    <citation type="journal article" date="2018" name="Int. J. Syst. Evol. Microbiol.">
        <title>Methylomusa anaerophila gen. nov., sp. nov., an anaerobic methanol-utilizing bacterium isolated from a microbial fuel cell.</title>
        <authorList>
            <person name="Amano N."/>
            <person name="Yamamuro A."/>
            <person name="Miyahara M."/>
            <person name="Kouzuma A."/>
            <person name="Abe T."/>
            <person name="Watanabe K."/>
        </authorList>
    </citation>
    <scope>NUCLEOTIDE SEQUENCE [LARGE SCALE GENOMIC DNA]</scope>
    <source>
        <strain evidence="11 12">MMFC1</strain>
    </source>
</reference>
<keyword evidence="5" id="KW-0547">Nucleotide-binding</keyword>
<evidence type="ECO:0000256" key="6">
    <source>
        <dbReference type="ARBA" id="ARBA00022777"/>
    </source>
</evidence>
<feature type="transmembrane region" description="Helical" evidence="9">
    <location>
        <begin position="187"/>
        <end position="209"/>
    </location>
</feature>
<evidence type="ECO:0000256" key="2">
    <source>
        <dbReference type="ARBA" id="ARBA00012438"/>
    </source>
</evidence>
<dbReference type="OrthoDB" id="9806130at2"/>
<evidence type="ECO:0000256" key="5">
    <source>
        <dbReference type="ARBA" id="ARBA00022741"/>
    </source>
</evidence>
<dbReference type="PANTHER" id="PTHR43065:SF46">
    <property type="entry name" value="C4-DICARBOXYLATE TRANSPORT SENSOR PROTEIN DCTB"/>
    <property type="match status" value="1"/>
</dbReference>
<dbReference type="SUPFAM" id="SSF47384">
    <property type="entry name" value="Homodimeric domain of signal transducing histidine kinase"/>
    <property type="match status" value="1"/>
</dbReference>
<dbReference type="EC" id="2.7.13.3" evidence="2"/>
<dbReference type="EMBL" id="AP018449">
    <property type="protein sequence ID" value="BBB91214.1"/>
    <property type="molecule type" value="Genomic_DNA"/>
</dbReference>
<dbReference type="GO" id="GO:0005524">
    <property type="term" value="F:ATP binding"/>
    <property type="evidence" value="ECO:0007669"/>
    <property type="project" value="UniProtKB-KW"/>
</dbReference>
<dbReference type="Pfam" id="PF02518">
    <property type="entry name" value="HATPase_c"/>
    <property type="match status" value="1"/>
</dbReference>
<dbReference type="Gene3D" id="1.10.287.130">
    <property type="match status" value="1"/>
</dbReference>
<dbReference type="AlphaFoldDB" id="A0A348AJG6"/>
<dbReference type="InterPro" id="IPR005467">
    <property type="entry name" value="His_kinase_dom"/>
</dbReference>
<dbReference type="PRINTS" id="PR00344">
    <property type="entry name" value="BCTRLSENSOR"/>
</dbReference>
<comment type="catalytic activity">
    <reaction evidence="1">
        <text>ATP + protein L-histidine = ADP + protein N-phospho-L-histidine.</text>
        <dbReference type="EC" id="2.7.13.3"/>
    </reaction>
</comment>
<evidence type="ECO:0000256" key="1">
    <source>
        <dbReference type="ARBA" id="ARBA00000085"/>
    </source>
</evidence>
<dbReference type="PANTHER" id="PTHR43065">
    <property type="entry name" value="SENSOR HISTIDINE KINASE"/>
    <property type="match status" value="1"/>
</dbReference>
<name>A0A348AJG6_9FIRM</name>
<keyword evidence="4 11" id="KW-0808">Transferase</keyword>
<keyword evidence="9" id="KW-1133">Transmembrane helix</keyword>
<dbReference type="Pfam" id="PF00512">
    <property type="entry name" value="HisKA"/>
    <property type="match status" value="1"/>
</dbReference>
<evidence type="ECO:0000256" key="4">
    <source>
        <dbReference type="ARBA" id="ARBA00022679"/>
    </source>
</evidence>
<keyword evidence="12" id="KW-1185">Reference proteome</keyword>
<dbReference type="InterPro" id="IPR003661">
    <property type="entry name" value="HisK_dim/P_dom"/>
</dbReference>
<dbReference type="RefSeq" id="WP_126308265.1">
    <property type="nucleotide sequence ID" value="NZ_AP018449.1"/>
</dbReference>
<gene>
    <name evidence="11" type="primary">kinE_7</name>
    <name evidence="11" type="ORF">MAMMFC1_01885</name>
</gene>
<dbReference type="SUPFAM" id="SSF55874">
    <property type="entry name" value="ATPase domain of HSP90 chaperone/DNA topoisomerase II/histidine kinase"/>
    <property type="match status" value="1"/>
</dbReference>
<dbReference type="InterPro" id="IPR036890">
    <property type="entry name" value="HATPase_C_sf"/>
</dbReference>
<dbReference type="SMART" id="SM00387">
    <property type="entry name" value="HATPase_c"/>
    <property type="match status" value="1"/>
</dbReference>
<evidence type="ECO:0000313" key="11">
    <source>
        <dbReference type="EMBL" id="BBB91214.1"/>
    </source>
</evidence>
<keyword evidence="9" id="KW-0472">Membrane</keyword>
<dbReference type="Gene3D" id="3.30.565.10">
    <property type="entry name" value="Histidine kinase-like ATPase, C-terminal domain"/>
    <property type="match status" value="1"/>
</dbReference>
<protein>
    <recommendedName>
        <fullName evidence="2">histidine kinase</fullName>
        <ecNumber evidence="2">2.7.13.3</ecNumber>
    </recommendedName>
</protein>
<dbReference type="InterPro" id="IPR036097">
    <property type="entry name" value="HisK_dim/P_sf"/>
</dbReference>
<evidence type="ECO:0000256" key="7">
    <source>
        <dbReference type="ARBA" id="ARBA00022840"/>
    </source>
</evidence>